<accession>A0AAV3Z565</accession>
<keyword evidence="2" id="KW-1133">Transmembrane helix</keyword>
<protein>
    <submittedName>
        <fullName evidence="3">Uncharacterized protein</fullName>
    </submittedName>
</protein>
<proteinExistence type="predicted"/>
<feature type="compositionally biased region" description="Polar residues" evidence="1">
    <location>
        <begin position="225"/>
        <end position="240"/>
    </location>
</feature>
<feature type="region of interest" description="Disordered" evidence="1">
    <location>
        <begin position="221"/>
        <end position="241"/>
    </location>
</feature>
<reference evidence="3 4" key="1">
    <citation type="journal article" date="2021" name="Elife">
        <title>Chloroplast acquisition without the gene transfer in kleptoplastic sea slugs, Plakobranchus ocellatus.</title>
        <authorList>
            <person name="Maeda T."/>
            <person name="Takahashi S."/>
            <person name="Yoshida T."/>
            <person name="Shimamura S."/>
            <person name="Takaki Y."/>
            <person name="Nagai Y."/>
            <person name="Toyoda A."/>
            <person name="Suzuki Y."/>
            <person name="Arimoto A."/>
            <person name="Ishii H."/>
            <person name="Satoh N."/>
            <person name="Nishiyama T."/>
            <person name="Hasebe M."/>
            <person name="Maruyama T."/>
            <person name="Minagawa J."/>
            <person name="Obokata J."/>
            <person name="Shigenobu S."/>
        </authorList>
    </citation>
    <scope>NUCLEOTIDE SEQUENCE [LARGE SCALE GENOMIC DNA]</scope>
</reference>
<sequence>MAEGEVKYTAGGIHTSDDVFICDLQILKKVTCRRRPGSRKLPSDDISNTHIDYTNAYYKDCQKIKCVNVLWMSPNVHFLNQDGSSYGNRAKSYSGRCPSSLVATAQPESWTSANARFSYATDPCPVVQSTQSSDGEDDTSSVGKIFLGLGAVLIVSIIVVIVVLWHRRTILHTKGKCCGANQVNHVYHSCLASNCLPCVCASDKDTEQADDAVRHEYTEIEISDETNISHPNSTHSNGTDHSSRIVLPLYDHPAEASTSKGQMYAVPDVRTKQQLQVSNVYGKLHARKSGQDEKVAGSSSAIYNTSSPTPEMREVDNKKKKSKSKGHVDDTGVYSALQSKKAQTIDTFGLETYGSASASEKWRSLRDAAKKDEYVNLRRVKGTLH</sequence>
<organism evidence="3 4">
    <name type="scientific">Plakobranchus ocellatus</name>
    <dbReference type="NCBI Taxonomy" id="259542"/>
    <lineage>
        <taxon>Eukaryota</taxon>
        <taxon>Metazoa</taxon>
        <taxon>Spiralia</taxon>
        <taxon>Lophotrochozoa</taxon>
        <taxon>Mollusca</taxon>
        <taxon>Gastropoda</taxon>
        <taxon>Heterobranchia</taxon>
        <taxon>Euthyneura</taxon>
        <taxon>Panpulmonata</taxon>
        <taxon>Sacoglossa</taxon>
        <taxon>Placobranchoidea</taxon>
        <taxon>Plakobranchidae</taxon>
        <taxon>Plakobranchus</taxon>
    </lineage>
</organism>
<feature type="compositionally biased region" description="Polar residues" evidence="1">
    <location>
        <begin position="297"/>
        <end position="309"/>
    </location>
</feature>
<comment type="caution">
    <text evidence="3">The sequence shown here is derived from an EMBL/GenBank/DDBJ whole genome shotgun (WGS) entry which is preliminary data.</text>
</comment>
<dbReference type="AlphaFoldDB" id="A0AAV3Z565"/>
<feature type="region of interest" description="Disordered" evidence="1">
    <location>
        <begin position="284"/>
        <end position="330"/>
    </location>
</feature>
<keyword evidence="2" id="KW-0812">Transmembrane</keyword>
<evidence type="ECO:0000256" key="2">
    <source>
        <dbReference type="SAM" id="Phobius"/>
    </source>
</evidence>
<dbReference type="Proteomes" id="UP000735302">
    <property type="component" value="Unassembled WGS sequence"/>
</dbReference>
<gene>
    <name evidence="3" type="ORF">PoB_001618200</name>
</gene>
<evidence type="ECO:0000313" key="3">
    <source>
        <dbReference type="EMBL" id="GFN89676.1"/>
    </source>
</evidence>
<dbReference type="EMBL" id="BLXT01001947">
    <property type="protein sequence ID" value="GFN89676.1"/>
    <property type="molecule type" value="Genomic_DNA"/>
</dbReference>
<name>A0AAV3Z565_9GAST</name>
<keyword evidence="4" id="KW-1185">Reference proteome</keyword>
<evidence type="ECO:0000256" key="1">
    <source>
        <dbReference type="SAM" id="MobiDB-lite"/>
    </source>
</evidence>
<keyword evidence="2" id="KW-0472">Membrane</keyword>
<evidence type="ECO:0000313" key="4">
    <source>
        <dbReference type="Proteomes" id="UP000735302"/>
    </source>
</evidence>
<feature type="transmembrane region" description="Helical" evidence="2">
    <location>
        <begin position="145"/>
        <end position="166"/>
    </location>
</feature>